<dbReference type="AlphaFoldDB" id="A0A0B1TQU0"/>
<name>A0A0B1TQU0_OESDE</name>
<keyword evidence="3" id="KW-1185">Reference proteome</keyword>
<reference evidence="2 3" key="1">
    <citation type="submission" date="2014-03" db="EMBL/GenBank/DDBJ databases">
        <title>Draft genome of the hookworm Oesophagostomum dentatum.</title>
        <authorList>
            <person name="Mitreva M."/>
        </authorList>
    </citation>
    <scope>NUCLEOTIDE SEQUENCE [LARGE SCALE GENOMIC DNA]</scope>
    <source>
        <strain evidence="2 3">OD-Hann</strain>
    </source>
</reference>
<organism evidence="2 3">
    <name type="scientific">Oesophagostomum dentatum</name>
    <name type="common">Nodular worm</name>
    <dbReference type="NCBI Taxonomy" id="61180"/>
    <lineage>
        <taxon>Eukaryota</taxon>
        <taxon>Metazoa</taxon>
        <taxon>Ecdysozoa</taxon>
        <taxon>Nematoda</taxon>
        <taxon>Chromadorea</taxon>
        <taxon>Rhabditida</taxon>
        <taxon>Rhabditina</taxon>
        <taxon>Rhabditomorpha</taxon>
        <taxon>Strongyloidea</taxon>
        <taxon>Strongylidae</taxon>
        <taxon>Oesophagostomum</taxon>
    </lineage>
</organism>
<dbReference type="OrthoDB" id="5853853at2759"/>
<dbReference type="EMBL" id="KN549201">
    <property type="protein sequence ID" value="KHJ99923.1"/>
    <property type="molecule type" value="Genomic_DNA"/>
</dbReference>
<accession>A0A0B1TQU0</accession>
<sequence length="111" mass="12283">MVASTLAQMEKVQPLNIEDEKGLLTVEGAQPIVEALVDNALASNPGMYDTSCPEGCEHSRTPWIWWFTASAVANVFLVAMAIIFMMLSRVQTKESLRELTRMNSGKATKQH</sequence>
<feature type="transmembrane region" description="Helical" evidence="1">
    <location>
        <begin position="63"/>
        <end position="87"/>
    </location>
</feature>
<evidence type="ECO:0000313" key="3">
    <source>
        <dbReference type="Proteomes" id="UP000053660"/>
    </source>
</evidence>
<keyword evidence="1" id="KW-0472">Membrane</keyword>
<protein>
    <submittedName>
        <fullName evidence="2">Uncharacterized protein</fullName>
    </submittedName>
</protein>
<evidence type="ECO:0000313" key="2">
    <source>
        <dbReference type="EMBL" id="KHJ99923.1"/>
    </source>
</evidence>
<dbReference type="Proteomes" id="UP000053660">
    <property type="component" value="Unassembled WGS sequence"/>
</dbReference>
<gene>
    <name evidence="2" type="ORF">OESDEN_00108</name>
</gene>
<proteinExistence type="predicted"/>
<keyword evidence="1" id="KW-1133">Transmembrane helix</keyword>
<keyword evidence="1" id="KW-0812">Transmembrane</keyword>
<evidence type="ECO:0000256" key="1">
    <source>
        <dbReference type="SAM" id="Phobius"/>
    </source>
</evidence>